<dbReference type="SUPFAM" id="SSF103481">
    <property type="entry name" value="Multidrug resistance efflux transporter EmrE"/>
    <property type="match status" value="1"/>
</dbReference>
<feature type="transmembrane region" description="Helical" evidence="9">
    <location>
        <begin position="39"/>
        <end position="57"/>
    </location>
</feature>
<comment type="caution">
    <text evidence="10">The sequence shown here is derived from an EMBL/GenBank/DDBJ whole genome shotgun (WGS) entry which is preliminary data.</text>
</comment>
<keyword evidence="11" id="KW-1185">Reference proteome</keyword>
<organism evidence="10 11">
    <name type="scientific">Paenibacillus aceris</name>
    <dbReference type="NCBI Taxonomy" id="869555"/>
    <lineage>
        <taxon>Bacteria</taxon>
        <taxon>Bacillati</taxon>
        <taxon>Bacillota</taxon>
        <taxon>Bacilli</taxon>
        <taxon>Bacillales</taxon>
        <taxon>Paenibacillaceae</taxon>
        <taxon>Paenibacillus</taxon>
    </lineage>
</organism>
<evidence type="ECO:0000256" key="5">
    <source>
        <dbReference type="ARBA" id="ARBA00022989"/>
    </source>
</evidence>
<evidence type="ECO:0000256" key="1">
    <source>
        <dbReference type="ARBA" id="ARBA00004651"/>
    </source>
</evidence>
<reference evidence="10 11" key="1">
    <citation type="submission" date="2021-03" db="EMBL/GenBank/DDBJ databases">
        <title>Genomic Encyclopedia of Type Strains, Phase IV (KMG-IV): sequencing the most valuable type-strain genomes for metagenomic binning, comparative biology and taxonomic classification.</title>
        <authorList>
            <person name="Goeker M."/>
        </authorList>
    </citation>
    <scope>NUCLEOTIDE SEQUENCE [LARGE SCALE GENOMIC DNA]</scope>
    <source>
        <strain evidence="10 11">DSM 24950</strain>
    </source>
</reference>
<evidence type="ECO:0000256" key="8">
    <source>
        <dbReference type="SAM" id="MobiDB-lite"/>
    </source>
</evidence>
<dbReference type="Gene3D" id="1.10.3730.20">
    <property type="match status" value="1"/>
</dbReference>
<name>A0ABS4IA81_9BACL</name>
<dbReference type="Proteomes" id="UP001519344">
    <property type="component" value="Unassembled WGS sequence"/>
</dbReference>
<evidence type="ECO:0000313" key="11">
    <source>
        <dbReference type="Proteomes" id="UP001519344"/>
    </source>
</evidence>
<dbReference type="InterPro" id="IPR045324">
    <property type="entry name" value="Small_multidrug_res"/>
</dbReference>
<evidence type="ECO:0000256" key="6">
    <source>
        <dbReference type="ARBA" id="ARBA00023136"/>
    </source>
</evidence>
<proteinExistence type="inferred from homology"/>
<feature type="region of interest" description="Disordered" evidence="8">
    <location>
        <begin position="112"/>
        <end position="140"/>
    </location>
</feature>
<evidence type="ECO:0000256" key="9">
    <source>
        <dbReference type="SAM" id="Phobius"/>
    </source>
</evidence>
<evidence type="ECO:0000256" key="2">
    <source>
        <dbReference type="ARBA" id="ARBA00022448"/>
    </source>
</evidence>
<evidence type="ECO:0000313" key="10">
    <source>
        <dbReference type="EMBL" id="MBP1967391.1"/>
    </source>
</evidence>
<protein>
    <submittedName>
        <fullName evidence="10">Small multidrug resistance pump</fullName>
    </submittedName>
</protein>
<keyword evidence="3" id="KW-1003">Cell membrane</keyword>
<dbReference type="PANTHER" id="PTHR30561:SF1">
    <property type="entry name" value="MULTIDRUG TRANSPORTER EMRE"/>
    <property type="match status" value="1"/>
</dbReference>
<keyword evidence="2" id="KW-0813">Transport</keyword>
<feature type="transmembrane region" description="Helical" evidence="9">
    <location>
        <begin position="91"/>
        <end position="109"/>
    </location>
</feature>
<gene>
    <name evidence="10" type="ORF">J2Z65_006662</name>
</gene>
<dbReference type="InterPro" id="IPR037185">
    <property type="entry name" value="EmrE-like"/>
</dbReference>
<dbReference type="InterPro" id="IPR000390">
    <property type="entry name" value="Small_drug/metabolite_transptr"/>
</dbReference>
<sequence length="140" mass="15222">MDEMVWNMNWTFLLLAILFETVGTTAMKMSSGFTKVGPAVVMGICYILCFTLLTLALKQLDVSLAYAIWSGVGTALITIIGIWWFNESVSTLKVISIVLIILGVIGLHISSSGDEAQPKSAQAHKQDLQSAPASKRSETR</sequence>
<keyword evidence="4 7" id="KW-0812">Transmembrane</keyword>
<dbReference type="PANTHER" id="PTHR30561">
    <property type="entry name" value="SMR FAMILY PROTON-DEPENDENT DRUG EFFLUX TRANSPORTER SUGE"/>
    <property type="match status" value="1"/>
</dbReference>
<dbReference type="Pfam" id="PF00893">
    <property type="entry name" value="Multi_Drug_Res"/>
    <property type="match status" value="1"/>
</dbReference>
<keyword evidence="6 9" id="KW-0472">Membrane</keyword>
<dbReference type="EMBL" id="JAGGKV010000033">
    <property type="protein sequence ID" value="MBP1967391.1"/>
    <property type="molecule type" value="Genomic_DNA"/>
</dbReference>
<evidence type="ECO:0000256" key="3">
    <source>
        <dbReference type="ARBA" id="ARBA00022475"/>
    </source>
</evidence>
<comment type="similarity">
    <text evidence="7">Belongs to the drug/metabolite transporter (DMT) superfamily. Small multidrug resistance (SMR) (TC 2.A.7.1) family.</text>
</comment>
<accession>A0ABS4IA81</accession>
<keyword evidence="5 9" id="KW-1133">Transmembrane helix</keyword>
<evidence type="ECO:0000256" key="7">
    <source>
        <dbReference type="RuleBase" id="RU003942"/>
    </source>
</evidence>
<comment type="subcellular location">
    <subcellularLocation>
        <location evidence="1 7">Cell membrane</location>
        <topology evidence="1 7">Multi-pass membrane protein</topology>
    </subcellularLocation>
</comment>
<feature type="transmembrane region" description="Helical" evidence="9">
    <location>
        <begin position="64"/>
        <end position="85"/>
    </location>
</feature>
<evidence type="ECO:0000256" key="4">
    <source>
        <dbReference type="ARBA" id="ARBA00022692"/>
    </source>
</evidence>